<dbReference type="SUPFAM" id="SSF69047">
    <property type="entry name" value="Hypothetical protein YjbJ"/>
    <property type="match status" value="1"/>
</dbReference>
<accession>A0A097QYY2</accession>
<dbReference type="AlphaFoldDB" id="A0A097QYY2"/>
<gene>
    <name evidence="1" type="ORF">AT03_04105</name>
</gene>
<name>A0A097QYY2_HAFAL</name>
<organism evidence="1 2">
    <name type="scientific">Hafnia alvei FB1</name>
    <dbReference type="NCBI Taxonomy" id="1453496"/>
    <lineage>
        <taxon>Bacteria</taxon>
        <taxon>Pseudomonadati</taxon>
        <taxon>Pseudomonadota</taxon>
        <taxon>Gammaproteobacteria</taxon>
        <taxon>Enterobacterales</taxon>
        <taxon>Hafniaceae</taxon>
        <taxon>Hafnia</taxon>
    </lineage>
</organism>
<dbReference type="PATRIC" id="fig|1453496.5.peg.816"/>
<dbReference type="eggNOG" id="COG3237">
    <property type="taxonomic scope" value="Bacteria"/>
</dbReference>
<dbReference type="Proteomes" id="UP000029986">
    <property type="component" value="Chromosome"/>
</dbReference>
<reference evidence="1 2" key="1">
    <citation type="journal article" date="2014" name="Gut Pathog.">
        <title>Gene clusters of Hafnia alvei strain FB1 important in survival and pathogenesis: a draft genome perspective.</title>
        <authorList>
            <person name="Tan J.Y."/>
            <person name="Yin W.F."/>
            <person name="Chan K.G."/>
        </authorList>
    </citation>
    <scope>NUCLEOTIDE SEQUENCE [LARGE SCALE GENOMIC DNA]</scope>
    <source>
        <strain evidence="1 2">FB1</strain>
    </source>
</reference>
<dbReference type="HOGENOM" id="CLU_135567_4_2_6"/>
<dbReference type="Gene3D" id="1.10.1470.10">
    <property type="entry name" value="YjbJ"/>
    <property type="match status" value="1"/>
</dbReference>
<dbReference type="OrthoDB" id="9796058at2"/>
<dbReference type="EMBL" id="CP009706">
    <property type="protein sequence ID" value="AIU71660.1"/>
    <property type="molecule type" value="Genomic_DNA"/>
</dbReference>
<sequence>MNGDIVVGKWKQIRGQVRSTLAEWLGSDGEWLAGNNDCLLGLLQEDYGIAQDRVSSEDVKTH</sequence>
<keyword evidence="2" id="KW-1185">Reference proteome</keyword>
<dbReference type="InterPro" id="IPR036629">
    <property type="entry name" value="YjbJ_sf"/>
</dbReference>
<proteinExistence type="predicted"/>
<protein>
    <submittedName>
        <fullName evidence="1">Stress-response protein</fullName>
    </submittedName>
</protein>
<evidence type="ECO:0000313" key="2">
    <source>
        <dbReference type="Proteomes" id="UP000029986"/>
    </source>
</evidence>
<evidence type="ECO:0000313" key="1">
    <source>
        <dbReference type="EMBL" id="AIU71660.1"/>
    </source>
</evidence>
<dbReference type="KEGG" id="hav:AT03_04105"/>